<keyword evidence="5" id="KW-0472">Membrane</keyword>
<accession>A0A0P7ZY37</accession>
<evidence type="ECO:0000256" key="5">
    <source>
        <dbReference type="ARBA" id="ARBA00023136"/>
    </source>
</evidence>
<evidence type="ECO:0000256" key="1">
    <source>
        <dbReference type="ARBA" id="ARBA00004445"/>
    </source>
</evidence>
<dbReference type="Pfam" id="PF01383">
    <property type="entry name" value="CpcD"/>
    <property type="match status" value="1"/>
</dbReference>
<comment type="subcellular location">
    <subcellularLocation>
        <location evidence="1">Cellular thylakoid membrane</location>
        <topology evidence="1">Peripheral membrane protein</topology>
        <orientation evidence="1">Cytoplasmic side</orientation>
    </subcellularLocation>
</comment>
<keyword evidence="3 6" id="KW-0605">Phycobilisome</keyword>
<evidence type="ECO:0000259" key="8">
    <source>
        <dbReference type="PROSITE" id="PS51441"/>
    </source>
</evidence>
<keyword evidence="4" id="KW-0793">Thylakoid</keyword>
<dbReference type="SMART" id="SM01094">
    <property type="entry name" value="CpcD"/>
    <property type="match status" value="1"/>
</dbReference>
<dbReference type="PATRIC" id="fig|1666911.3.peg.4307"/>
<keyword evidence="2" id="KW-0042">Antenna complex</keyword>
<name>A0A0P7ZY37_9CYAN</name>
<protein>
    <submittedName>
        <fullName evidence="9">Phycocyanin-associated rod-terminating linker protein CpcD</fullName>
    </submittedName>
</protein>
<proteinExistence type="predicted"/>
<dbReference type="PROSITE" id="PS51441">
    <property type="entry name" value="CPCD_LIKE"/>
    <property type="match status" value="1"/>
</dbReference>
<dbReference type="GO" id="GO:0030089">
    <property type="term" value="C:phycobilisome"/>
    <property type="evidence" value="ECO:0007669"/>
    <property type="project" value="UniProtKB-UniRule"/>
</dbReference>
<dbReference type="EMBL" id="LJZR01000012">
    <property type="protein sequence ID" value="KPQ35436.1"/>
    <property type="molecule type" value="Genomic_DNA"/>
</dbReference>
<evidence type="ECO:0000256" key="7">
    <source>
        <dbReference type="SAM" id="MobiDB-lite"/>
    </source>
</evidence>
<sequence>MLGQCSIGGASELNSRIFVYEVAGLSQNEVTTLSQAPIRASHNQFFQVPFARMNQEMQRILLMGGKIVNIQPLSVQNQNAQNQSEQNAEATDSED</sequence>
<gene>
    <name evidence="9" type="primary">cpcD</name>
    <name evidence="9" type="ORF">HLUCCA11_10765</name>
</gene>
<reference evidence="9 10" key="1">
    <citation type="submission" date="2015-09" db="EMBL/GenBank/DDBJ databases">
        <title>Identification and resolution of microdiversity through metagenomic sequencing of parallel consortia.</title>
        <authorList>
            <person name="Nelson W.C."/>
            <person name="Romine M.F."/>
            <person name="Lindemann S.R."/>
        </authorList>
    </citation>
    <scope>NUCLEOTIDE SEQUENCE [LARGE SCALE GENOMIC DNA]</scope>
    <source>
        <strain evidence="9">Ana</strain>
    </source>
</reference>
<comment type="caution">
    <text evidence="9">The sequence shown here is derived from an EMBL/GenBank/DDBJ whole genome shotgun (WGS) entry which is preliminary data.</text>
</comment>
<organism evidence="9 10">
    <name type="scientific">Phormidesmis priestleyi Ana</name>
    <dbReference type="NCBI Taxonomy" id="1666911"/>
    <lineage>
        <taxon>Bacteria</taxon>
        <taxon>Bacillati</taxon>
        <taxon>Cyanobacteriota</taxon>
        <taxon>Cyanophyceae</taxon>
        <taxon>Leptolyngbyales</taxon>
        <taxon>Leptolyngbyaceae</taxon>
        <taxon>Phormidesmis</taxon>
    </lineage>
</organism>
<feature type="region of interest" description="Disordered" evidence="7">
    <location>
        <begin position="76"/>
        <end position="95"/>
    </location>
</feature>
<evidence type="ECO:0000313" key="10">
    <source>
        <dbReference type="Proteomes" id="UP000050465"/>
    </source>
</evidence>
<dbReference type="AlphaFoldDB" id="A0A0P7ZY37"/>
<dbReference type="Proteomes" id="UP000050465">
    <property type="component" value="Unassembled WGS sequence"/>
</dbReference>
<feature type="domain" description="CpcD-like" evidence="8">
    <location>
        <begin position="15"/>
        <end position="73"/>
    </location>
</feature>
<dbReference type="GO" id="GO:0031676">
    <property type="term" value="C:plasma membrane-derived thylakoid membrane"/>
    <property type="evidence" value="ECO:0007669"/>
    <property type="project" value="UniProtKB-SubCell"/>
</dbReference>
<dbReference type="STRING" id="1666911.HLUCCA11_10765"/>
<evidence type="ECO:0000256" key="4">
    <source>
        <dbReference type="ARBA" id="ARBA00023078"/>
    </source>
</evidence>
<dbReference type="InterPro" id="IPR008213">
    <property type="entry name" value="CpcD-like_dom"/>
</dbReference>
<evidence type="ECO:0000256" key="2">
    <source>
        <dbReference type="ARBA" id="ARBA00022549"/>
    </source>
</evidence>
<evidence type="ECO:0000256" key="6">
    <source>
        <dbReference type="PROSITE-ProRule" id="PRU00771"/>
    </source>
</evidence>
<evidence type="ECO:0000256" key="3">
    <source>
        <dbReference type="ARBA" id="ARBA00022738"/>
    </source>
</evidence>
<evidence type="ECO:0000313" key="9">
    <source>
        <dbReference type="EMBL" id="KPQ35436.1"/>
    </source>
</evidence>